<dbReference type="RefSeq" id="WP_004834909.1">
    <property type="nucleotide sequence ID" value="NZ_AEXM01000018.1"/>
</dbReference>
<keyword evidence="2" id="KW-1185">Reference proteome</keyword>
<sequence>MIKEDTSLFANPDDKDPVDKLEKGSVVRAIDTSDYSFILINYNGNMGYVRRDLLEDF</sequence>
<organism evidence="1 2">
    <name type="scientific">Anaerococcus prevotii ACS-065-V-Col13</name>
    <dbReference type="NCBI Taxonomy" id="879305"/>
    <lineage>
        <taxon>Bacteria</taxon>
        <taxon>Bacillati</taxon>
        <taxon>Bacillota</taxon>
        <taxon>Tissierellia</taxon>
        <taxon>Tissierellales</taxon>
        <taxon>Peptoniphilaceae</taxon>
        <taxon>Anaerococcus</taxon>
    </lineage>
</organism>
<evidence type="ECO:0000313" key="1">
    <source>
        <dbReference type="EMBL" id="EGC82087.1"/>
    </source>
</evidence>
<dbReference type="eggNOG" id="ENOG5030GQM">
    <property type="taxonomic scope" value="Bacteria"/>
</dbReference>
<gene>
    <name evidence="1" type="ORF">HMPREF9290_0700</name>
</gene>
<proteinExistence type="predicted"/>
<evidence type="ECO:0000313" key="2">
    <source>
        <dbReference type="Proteomes" id="UP000005286"/>
    </source>
</evidence>
<dbReference type="Proteomes" id="UP000005286">
    <property type="component" value="Unassembled WGS sequence"/>
</dbReference>
<reference evidence="1 2" key="1">
    <citation type="submission" date="2011-01" db="EMBL/GenBank/DDBJ databases">
        <authorList>
            <person name="Durkin A.S."/>
            <person name="Madupu R."/>
            <person name="Torralba M."/>
            <person name="Gillis M."/>
            <person name="Methe B."/>
            <person name="Sutton G."/>
            <person name="Nelson K.E."/>
        </authorList>
    </citation>
    <scope>NUCLEOTIDE SEQUENCE [LARGE SCALE GENOMIC DNA]</scope>
    <source>
        <strain evidence="1 2">ACS-065-V-Col13</strain>
    </source>
</reference>
<dbReference type="AlphaFoldDB" id="F0GVU3"/>
<protein>
    <recommendedName>
        <fullName evidence="3">SH3b domain-containing protein</fullName>
    </recommendedName>
</protein>
<dbReference type="STRING" id="879305.HMPREF9290_0700"/>
<comment type="caution">
    <text evidence="1">The sequence shown here is derived from an EMBL/GenBank/DDBJ whole genome shotgun (WGS) entry which is preliminary data.</text>
</comment>
<name>F0GVU3_9FIRM</name>
<dbReference type="PATRIC" id="fig|879305.3.peg.924"/>
<accession>F0GVU3</accession>
<evidence type="ECO:0008006" key="3">
    <source>
        <dbReference type="Google" id="ProtNLM"/>
    </source>
</evidence>
<dbReference type="EMBL" id="AEXM01000018">
    <property type="protein sequence ID" value="EGC82087.1"/>
    <property type="molecule type" value="Genomic_DNA"/>
</dbReference>